<accession>A0AAJ6VKW8</accession>
<feature type="domain" description="TRASH" evidence="9">
    <location>
        <begin position="689"/>
        <end position="728"/>
    </location>
</feature>
<keyword evidence="10" id="KW-1185">Reference proteome</keyword>
<feature type="region of interest" description="Disordered" evidence="8">
    <location>
        <begin position="1057"/>
        <end position="1097"/>
    </location>
</feature>
<sequence length="1507" mass="170465">MESAANKISDNIEQDKVNVSTDPNEAIMEESTQILNEPNIKFNEKYDQSNNEIASVESTEPLSKDVTQIAKFSEVSRSKNTNQTVVNDVELDQIQALENIKDKQGDKKNCILNKEDNINEKFSKKNEKTNKDEINKSELETNQCDKKTNLNKNQLNKDREDFNKNLETLSKKEKNSNKMDSNCDETEKKNKDNVETGNNSKQSLQGKISEQTLECFNMDIDNVNVKDLRNEKNEEVENTEFIQISQDKEDTQIENQPEAEDPFSSDNLNIRIDSVESMEIDCGNEKRLKLNEHFKLKEKEHLRSNQNKAKVNKGEKLSEESSEKKGDSTSTEVLPGQDDEICIIPDSTKLNKTNENNKISNENNSKEEKEMVIEGQIQNIDKVLEENKNCNKILHSELIKKVKEDAILKVSALTTRKNDIQVNADKSSDGLSIVTSNIIEVDDDAKNPEIEEILSKEVCKQCKEEKTCMIKVKVGTKSYNVCSDMCKLAFITDNNKATDIPSEAVNSKREKRCANCLLIVEAKDERNLSWETMEFCNEECLGKFQNKYGSYCRNCNGFVQPVSLGKYCVRFGYDVRQFCCSTCLEEFKKGLKVCSYCQKDISAGTEGFLAPVGDKGQFKDFCTQDCMEKYSKMNSSETPVPEKKVCGVCQEEKVIYCEVQIDRNPSVPICSEPCFAAFKFVNKADPDQCSTCKKYFQLPTKKGFVVFYEDEAHTFCNKTCLNVFIITNRKIVPCNWCKVKKYNFDMIKKELKIGQIMMMCSLNCLTLYQVSINAVSARRINCDYCKEYSQAQYHLTMSDATIRNFCSYKCVMNFQAQYTKSPITIPTSDSNTDPVPTGIPKRAIASAPTSATSAATSVATAALPSTSVTAQLPRPIQPAPPPDQTPKKTLPVISSVTSLAAIANGQTQNSVQQTIGTPMQPITLQGTHSVIYKQQVVTRPTSPVEVGNKMTQCKPQVHTKGVSVRPIPCSQSSQTDGIDRLVLPIPVPLYVPFPVHMYSMPFPVPVPIPIPIPVPIFIPTTRNSAKGIFKEIKRIQEKIPSDPFEAELLMMAEMVATEKKNESDSDSNDDAREDGDINDGPHTDTYSPEGVDSSNAFGDDMLQMALNMATGDLDESAVDLETALTPNTIQTPQRSQNDVPTENDVQPDRVHAPRGRKRGTSYKTRSIPNKKGRRTSSVNDVTTLLPTDSQPPSQPRFIEPIEKPDANMALKYTFGINAWRQWVITKNAELEKQNTSTRKLKLFKTDLLQLTADELNYSLCLFVKEVRKPNGAEYAPDTIYYLCLGIQQYLFENNRIDNIFTDAYYEKFTDCLNEVAKKFTSLYNDALYVVTRVEEEHLWECKQLGAHSPHVLLNTLMYFTTKHFNLVSVEEHMQLSFSHIMKHWKRNPAAQPGAVASKMPGSRNVLLRFYPPQSTLEANSKKKKVYEQQENEDNPLRCPVKLYEFYLSKCPESVKTRNDVFYLLPERSCVPDSPVWYSTSPLAKEHLIKMLYRIKMVKEINVALLSC</sequence>
<dbReference type="InterPro" id="IPR011017">
    <property type="entry name" value="TRASH_dom"/>
</dbReference>
<keyword evidence="5" id="KW-0863">Zinc-finger</keyword>
<feature type="domain" description="TRASH" evidence="9">
    <location>
        <begin position="459"/>
        <end position="494"/>
    </location>
</feature>
<evidence type="ECO:0000313" key="10">
    <source>
        <dbReference type="Proteomes" id="UP000695007"/>
    </source>
</evidence>
<organism evidence="10 11">
    <name type="scientific">Ceratosolen solmsi marchali</name>
    <dbReference type="NCBI Taxonomy" id="326594"/>
    <lineage>
        <taxon>Eukaryota</taxon>
        <taxon>Metazoa</taxon>
        <taxon>Ecdysozoa</taxon>
        <taxon>Arthropoda</taxon>
        <taxon>Hexapoda</taxon>
        <taxon>Insecta</taxon>
        <taxon>Pterygota</taxon>
        <taxon>Neoptera</taxon>
        <taxon>Endopterygota</taxon>
        <taxon>Hymenoptera</taxon>
        <taxon>Apocrita</taxon>
        <taxon>Proctotrupomorpha</taxon>
        <taxon>Chalcidoidea</taxon>
        <taxon>Agaonidae</taxon>
        <taxon>Agaoninae</taxon>
        <taxon>Ceratosolen</taxon>
    </lineage>
</organism>
<name>A0AAJ6VKW8_9HYME</name>
<dbReference type="CTD" id="47249"/>
<feature type="domain" description="TRASH" evidence="9">
    <location>
        <begin position="734"/>
        <end position="772"/>
    </location>
</feature>
<feature type="domain" description="TRASH" evidence="9">
    <location>
        <begin position="782"/>
        <end position="818"/>
    </location>
</feature>
<keyword evidence="7" id="KW-0832">Ubl conjugation</keyword>
<evidence type="ECO:0000256" key="1">
    <source>
        <dbReference type="ARBA" id="ARBA00022499"/>
    </source>
</evidence>
<evidence type="ECO:0000256" key="5">
    <source>
        <dbReference type="ARBA" id="ARBA00022771"/>
    </source>
</evidence>
<dbReference type="RefSeq" id="XP_011495110.1">
    <property type="nucleotide sequence ID" value="XM_011496808.1"/>
</dbReference>
<evidence type="ECO:0000256" key="4">
    <source>
        <dbReference type="ARBA" id="ARBA00022737"/>
    </source>
</evidence>
<feature type="compositionally biased region" description="Polar residues" evidence="8">
    <location>
        <begin position="1175"/>
        <end position="1191"/>
    </location>
</feature>
<feature type="compositionally biased region" description="Basic and acidic residues" evidence="8">
    <location>
        <begin position="185"/>
        <end position="194"/>
    </location>
</feature>
<feature type="compositionally biased region" description="Polar residues" evidence="8">
    <location>
        <begin position="195"/>
        <end position="205"/>
    </location>
</feature>
<dbReference type="InterPro" id="IPR021893">
    <property type="entry name" value="ZMYM2-like_C"/>
</dbReference>
<feature type="region of interest" description="Disordered" evidence="8">
    <location>
        <begin position="299"/>
        <end position="337"/>
    </location>
</feature>
<dbReference type="InterPro" id="IPR010507">
    <property type="entry name" value="Znf_MYM"/>
</dbReference>
<feature type="domain" description="TRASH" evidence="9">
    <location>
        <begin position="646"/>
        <end position="682"/>
    </location>
</feature>
<keyword evidence="4" id="KW-0677">Repeat</keyword>
<evidence type="ECO:0000259" key="9">
    <source>
        <dbReference type="SMART" id="SM00746"/>
    </source>
</evidence>
<evidence type="ECO:0000256" key="3">
    <source>
        <dbReference type="ARBA" id="ARBA00022723"/>
    </source>
</evidence>
<dbReference type="SMART" id="SM00746">
    <property type="entry name" value="TRASH"/>
    <property type="match status" value="8"/>
</dbReference>
<dbReference type="Proteomes" id="UP000695007">
    <property type="component" value="Unplaced"/>
</dbReference>
<feature type="domain" description="TRASH" evidence="9">
    <location>
        <begin position="594"/>
        <end position="634"/>
    </location>
</feature>
<proteinExistence type="predicted"/>
<feature type="compositionally biased region" description="Basic and acidic residues" evidence="8">
    <location>
        <begin position="122"/>
        <end position="148"/>
    </location>
</feature>
<evidence type="ECO:0000256" key="7">
    <source>
        <dbReference type="ARBA" id="ARBA00022843"/>
    </source>
</evidence>
<dbReference type="Pfam" id="PF25561">
    <property type="entry name" value="QRICH1"/>
    <property type="match status" value="1"/>
</dbReference>
<evidence type="ECO:0000256" key="8">
    <source>
        <dbReference type="SAM" id="MobiDB-lite"/>
    </source>
</evidence>
<evidence type="ECO:0000313" key="11">
    <source>
        <dbReference type="RefSeq" id="XP_011495110.1"/>
    </source>
</evidence>
<reference evidence="11" key="1">
    <citation type="submission" date="2025-08" db="UniProtKB">
        <authorList>
            <consortium name="RefSeq"/>
        </authorList>
    </citation>
    <scope>IDENTIFICATION</scope>
</reference>
<feature type="region of interest" description="Disordered" evidence="8">
    <location>
        <begin position="122"/>
        <end position="205"/>
    </location>
</feature>
<keyword evidence="2" id="KW-0597">Phosphoprotein</keyword>
<feature type="compositionally biased region" description="Basic and acidic residues" evidence="8">
    <location>
        <begin position="155"/>
        <end position="177"/>
    </location>
</feature>
<keyword evidence="6" id="KW-0862">Zinc</keyword>
<dbReference type="InterPro" id="IPR051284">
    <property type="entry name" value="ZnF_MYMT-QRICH1"/>
</dbReference>
<keyword evidence="3" id="KW-0479">Metal-binding</keyword>
<feature type="compositionally biased region" description="Basic and acidic residues" evidence="8">
    <location>
        <begin position="312"/>
        <end position="327"/>
    </location>
</feature>
<feature type="compositionally biased region" description="Polar residues" evidence="8">
    <location>
        <begin position="1126"/>
        <end position="1144"/>
    </location>
</feature>
<dbReference type="GeneID" id="105360034"/>
<feature type="region of interest" description="Disordered" evidence="8">
    <location>
        <begin position="1126"/>
        <end position="1196"/>
    </location>
</feature>
<evidence type="ECO:0000256" key="6">
    <source>
        <dbReference type="ARBA" id="ARBA00022833"/>
    </source>
</evidence>
<protein>
    <submittedName>
        <fullName evidence="11">Zinc finger MYM-type protein 3</fullName>
    </submittedName>
</protein>
<gene>
    <name evidence="11" type="primary">LOC105360034</name>
</gene>
<dbReference type="PANTHER" id="PTHR45736:SF1">
    <property type="entry name" value="WITHOUT CHILDREN, ISOFORM B"/>
    <property type="match status" value="1"/>
</dbReference>
<feature type="region of interest" description="Disordered" evidence="8">
    <location>
        <begin position="234"/>
        <end position="267"/>
    </location>
</feature>
<dbReference type="KEGG" id="csol:105360034"/>
<dbReference type="PANTHER" id="PTHR45736">
    <property type="entry name" value="ZINC FINGER MYM-TYPE PROTEIN"/>
    <property type="match status" value="1"/>
</dbReference>
<dbReference type="GO" id="GO:0008270">
    <property type="term" value="F:zinc ion binding"/>
    <property type="evidence" value="ECO:0007669"/>
    <property type="project" value="UniProtKB-KW"/>
</dbReference>
<evidence type="ECO:0000256" key="2">
    <source>
        <dbReference type="ARBA" id="ARBA00022553"/>
    </source>
</evidence>
<feature type="domain" description="TRASH" evidence="9">
    <location>
        <begin position="513"/>
        <end position="548"/>
    </location>
</feature>
<dbReference type="InterPro" id="IPR057926">
    <property type="entry name" value="QRICH1_dom"/>
</dbReference>
<feature type="domain" description="TRASH" evidence="9">
    <location>
        <begin position="552"/>
        <end position="591"/>
    </location>
</feature>
<feature type="compositionally biased region" description="Acidic residues" evidence="8">
    <location>
        <begin position="1064"/>
        <end position="1077"/>
    </location>
</feature>
<dbReference type="Pfam" id="PF06467">
    <property type="entry name" value="zf-FCS"/>
    <property type="match status" value="1"/>
</dbReference>
<feature type="region of interest" description="Disordered" evidence="8">
    <location>
        <begin position="1"/>
        <end position="24"/>
    </location>
</feature>
<dbReference type="Pfam" id="PF12012">
    <property type="entry name" value="DUF3504"/>
    <property type="match status" value="1"/>
</dbReference>
<keyword evidence="1" id="KW-1017">Isopeptide bond</keyword>
<feature type="compositionally biased region" description="Polar residues" evidence="8">
    <location>
        <begin position="1"/>
        <end position="23"/>
    </location>
</feature>